<keyword evidence="1" id="KW-1133">Transmembrane helix</keyword>
<keyword evidence="1" id="KW-0812">Transmembrane</keyword>
<evidence type="ECO:0000313" key="3">
    <source>
        <dbReference type="Proteomes" id="UP001597094"/>
    </source>
</evidence>
<accession>A0ABW3SVA9</accession>
<protein>
    <submittedName>
        <fullName evidence="2">Uncharacterized protein</fullName>
    </submittedName>
</protein>
<dbReference type="Proteomes" id="UP001597094">
    <property type="component" value="Unassembled WGS sequence"/>
</dbReference>
<gene>
    <name evidence="2" type="ORF">ACFQ2O_21600</name>
</gene>
<feature type="transmembrane region" description="Helical" evidence="1">
    <location>
        <begin position="154"/>
        <end position="171"/>
    </location>
</feature>
<dbReference type="EMBL" id="JBHTLD010000407">
    <property type="protein sequence ID" value="MFD1188819.1"/>
    <property type="molecule type" value="Genomic_DNA"/>
</dbReference>
<feature type="transmembrane region" description="Helical" evidence="1">
    <location>
        <begin position="127"/>
        <end position="148"/>
    </location>
</feature>
<comment type="caution">
    <text evidence="2">The sequence shown here is derived from an EMBL/GenBank/DDBJ whole genome shotgun (WGS) entry which is preliminary data.</text>
</comment>
<evidence type="ECO:0000313" key="2">
    <source>
        <dbReference type="EMBL" id="MFD1188819.1"/>
    </source>
</evidence>
<organism evidence="2 3">
    <name type="scientific">Pontibacter rugosus</name>
    <dbReference type="NCBI Taxonomy" id="1745966"/>
    <lineage>
        <taxon>Bacteria</taxon>
        <taxon>Pseudomonadati</taxon>
        <taxon>Bacteroidota</taxon>
        <taxon>Cytophagia</taxon>
        <taxon>Cytophagales</taxon>
        <taxon>Hymenobacteraceae</taxon>
        <taxon>Pontibacter</taxon>
    </lineage>
</organism>
<proteinExistence type="predicted"/>
<reference evidence="3" key="1">
    <citation type="journal article" date="2019" name="Int. J. Syst. Evol. Microbiol.">
        <title>The Global Catalogue of Microorganisms (GCM) 10K type strain sequencing project: providing services to taxonomists for standard genome sequencing and annotation.</title>
        <authorList>
            <consortium name="The Broad Institute Genomics Platform"/>
            <consortium name="The Broad Institute Genome Sequencing Center for Infectious Disease"/>
            <person name="Wu L."/>
            <person name="Ma J."/>
        </authorList>
    </citation>
    <scope>NUCLEOTIDE SEQUENCE [LARGE SCALE GENOMIC DNA]</scope>
    <source>
        <strain evidence="3">JCM 31319</strain>
    </source>
</reference>
<evidence type="ECO:0000256" key="1">
    <source>
        <dbReference type="SAM" id="Phobius"/>
    </source>
</evidence>
<name>A0ABW3SVA9_9BACT</name>
<keyword evidence="1" id="KW-0472">Membrane</keyword>
<keyword evidence="3" id="KW-1185">Reference proteome</keyword>
<dbReference type="RefSeq" id="WP_377532963.1">
    <property type="nucleotide sequence ID" value="NZ_JBHTLD010000407.1"/>
</dbReference>
<sequence>MEKETSFLCSKLNEDIKEATIQYFVSQGFRLAESSERFLSFKRGSFLLNMVTMNPLKWKSIINVEIGDEVVKAVFDIDTTSQLASVKEEELWDNFITNYREAIIEDFNYVEANNKLLRSTLSGTRKFIGAAVVGAVAAWIPAAVIAHYTGIGSIGGIGATAGALGYLSYIIEKERKRDVV</sequence>